<feature type="domain" description="Cadherin" evidence="18">
    <location>
        <begin position="40"/>
        <end position="154"/>
    </location>
</feature>
<dbReference type="SMART" id="SM00282">
    <property type="entry name" value="LamG"/>
    <property type="match status" value="1"/>
</dbReference>
<dbReference type="GO" id="GO:0060218">
    <property type="term" value="P:hematopoietic stem cell differentiation"/>
    <property type="evidence" value="ECO:0007669"/>
    <property type="project" value="UniProtKB-ARBA"/>
</dbReference>
<dbReference type="InterPro" id="IPR000742">
    <property type="entry name" value="EGF"/>
</dbReference>
<dbReference type="EMBL" id="JABFDY010000011">
    <property type="protein sequence ID" value="KAF7701189.1"/>
    <property type="molecule type" value="Genomic_DNA"/>
</dbReference>
<feature type="domain" description="Cadherin" evidence="18">
    <location>
        <begin position="1999"/>
        <end position="2100"/>
    </location>
</feature>
<keyword evidence="6 12" id="KW-0106">Calcium</keyword>
<feature type="domain" description="Cadherin" evidence="18">
    <location>
        <begin position="3187"/>
        <end position="3292"/>
    </location>
</feature>
<dbReference type="GO" id="GO:0008013">
    <property type="term" value="F:beta-catenin binding"/>
    <property type="evidence" value="ECO:0007669"/>
    <property type="project" value="TreeGrafter"/>
</dbReference>
<dbReference type="SUPFAM" id="SSF49899">
    <property type="entry name" value="Concanavalin A-like lectins/glucanases"/>
    <property type="match status" value="1"/>
</dbReference>
<feature type="domain" description="Cadherin" evidence="18">
    <location>
        <begin position="3933"/>
        <end position="4037"/>
    </location>
</feature>
<comment type="caution">
    <text evidence="13">Lacks conserved residue(s) required for the propagation of feature annotation.</text>
</comment>
<dbReference type="GO" id="GO:0031175">
    <property type="term" value="P:neuron projection development"/>
    <property type="evidence" value="ECO:0007669"/>
    <property type="project" value="TreeGrafter"/>
</dbReference>
<keyword evidence="20" id="KW-1185">Reference proteome</keyword>
<dbReference type="FunFam" id="2.60.40.60:FF:000080">
    <property type="entry name" value="FAT atypical cadherin 1"/>
    <property type="match status" value="1"/>
</dbReference>
<feature type="domain" description="Cadherin" evidence="18">
    <location>
        <begin position="1142"/>
        <end position="1248"/>
    </location>
</feature>
<evidence type="ECO:0000256" key="12">
    <source>
        <dbReference type="PROSITE-ProRule" id="PRU00043"/>
    </source>
</evidence>
<feature type="domain" description="Cadherin" evidence="18">
    <location>
        <begin position="3617"/>
        <end position="3722"/>
    </location>
</feature>
<evidence type="ECO:0000256" key="3">
    <source>
        <dbReference type="ARBA" id="ARBA00022692"/>
    </source>
</evidence>
<evidence type="ECO:0000256" key="15">
    <source>
        <dbReference type="SAM" id="Phobius"/>
    </source>
</evidence>
<feature type="domain" description="Cadherin" evidence="18">
    <location>
        <begin position="1037"/>
        <end position="1141"/>
    </location>
</feature>
<evidence type="ECO:0000256" key="8">
    <source>
        <dbReference type="ARBA" id="ARBA00022989"/>
    </source>
</evidence>
<dbReference type="InterPro" id="IPR013320">
    <property type="entry name" value="ConA-like_dom_sf"/>
</dbReference>
<dbReference type="SMART" id="SM00179">
    <property type="entry name" value="EGF_CA"/>
    <property type="match status" value="3"/>
</dbReference>
<sequence>MITEMSLGQTRTRSDLKRYWPLPPSAITIQDLESQVFQFTRSVYNAAIYENSPARSYLRSEIRMGIILSKSISWDIEYSILSGDDDGLFEAEEYVLGDFCFLRIHTKGESSAILNREIKDNYTLTVYATASDGLNASTKVNVQVMDMNDLRPLFLPTTYTITVPENTPLGASVAQVTATDADIGSNGEFYYFFRKLVEEFTVHPTSGIIYLTAKLNIEENKTFEIEVLAVDRGMKVYENNGVSSTAKVMFNIVRVNEFTPTVSVVALDPSLTDKDPVYAVVTVEDLDEGPNGEIEWVCVNEGDPLEQFVLKKAPRGNDYLLKLSEPADWHTVPYAYNLTFQAKDRGIPPKLSNTPILQLLVKRPEPVLFKFEEDIYRATVNEMAPPGTIIQTVRISPKPEYVKYSLSLTTDSTYFSINTFTGVISTLSPFTMLGQELFELEVKEAMSGLSTKVQITVEDANDNAPTFTQAFYKVSVSENTPSDTVVLVISAVDDDHGDNGCITYSIPSLQPLPFTINQNTGEIMISQELDFESSLETYIFSVRASDWGLPYRRESEVNVTVEILNINDNPPHFERVSCKGIIAQEFTVGQTIITFSAIDIDDLGLVKYKILSGNEKGIFSLNPDSGMLSLRKSLVSANVKNDLFSLEIAATDGELFSEPTFVNISVVKGKTLSNFNCDNTKIGEKTAEQLLKKASAIDKSKFEESYSDLYSVNHHTPQFESFPSVIVIREDLPVGSTVIKVNTIDKDTGFNARILHVISDGNTDDCFNIDMETGVIYIYQPLDREKSDRYLLNISIYDMGLLQRSSWRLVTVNIDDVNDNSPQFSLESYTAVVQENTAIGTEIIKIAASDNDLECNGEIFYTILTSTNLFTINSTTGSVYVSGQLDRESLVDITLNIEARDKAERGNQKTSVTTLKIYLEDLNDCPPMFIPKSYNCHVLEDIPVGTVITWLQTQDPDLRLGGRVNYFLTNDFNGTFKVNMDSGAVKVAKELDFEKQQFYNLSVVAEDCDVSVQLRSFSYIEVQVVDVNENFNEPSFSEFAVKATVKENSRLGTSVIQVTARDNDKGKDGLLRYSIKSGSGLGRFFIDEETGMIYTSSILDCEKQDSYWLTVYATDQGVVPLSTSIEVYVQVEDVNDNAPLTSEPIYHPYVLENSPKDVSVVHVQAKDPDSTSKTNSLTYRITAGNPQNFFTINSKTGLITTTSRKLDREQQAEHFLEVTIMDGSSVFRQSTVWVIVHVQDENDNTPEFPKKVYCISLPERDQSKRGNPVYRVIAYDKDEGPNAELTYSIVDGNENGKYFIDTKSAMVYSRKMVTAGAHDTLTIKAMDNGMPQKWSTVQLRVEWIQKLSPAPQALHFMMSNYDFTIAENAKVFEKVGTIFVRQTETPLWFDIIAGKSQEMFDIPQINHARNCTTSTEKINSNGAFDTQRRMGTIVLVKPLDAENQSLYNLTVQVTDGTSTATTQVHIRVLDCNDNAPVFSQPVYQVLVSENTPVNTEILRVKATDSDEQAKLSYSVHGSVDLVSMRMFRIDVGTGVIYTADVLDYEVCTQHILTIMVKDQEFPYYRDLARIIVNIEDANDQSPCFTQTVYDGVVTDSTFFGKAVVQVSALDRDTARNKELVYAIEAGNTGGAFGIDSLSGTISVSRELDFTFAGQYILTVRATDGGNPALSSTATAKIGIIFSNFFAPKFTQLEYQAEIPENLPVGAFVTNIRAISTSGLIYEIVQGNKEKRFGINRYTGVIVTQKSLDFETTASYLLVIQADNMAGIVSSATLNIQVVDKNDNPPVIQQLRYSGSISEAATLNSVVLGDDGIPLVIQASDPDSNQNSLLVFQIVEDMAKLYFTVDSGTGSIRTIANLDYETFSEFYFHVNVKDSGSPELTAASPAKILIKVLNVNDSPPRFSKYTYDTVVLLPTYSGIEVLRLEASDPDMSTDSIYYFADNNLEPFAIDPSTGILTVKNSKLSQDRYCFTIKASDGRYSCSALVTVIVREAMDSGLFFSQPSYSSFVLENTSNISTLIVVNAIGNHLNEPIRYALLNAGIHFKIGPTSGVIQTTGISFDCEEQEVYELVVEASREYDWLRVARVIVRVQVEDMNDNAPEFVGLPYYAAVQVDAQIGLSIFQVSATDLDKGLNGKVSYELEDEHGYFELNSATGELTLQRTFVADMSNVDYSLVIIARDAGYPSLFTAVELSVTVINKAMPIFDKSFYGIFVREDIPVSTSILKINAVSPEGQKIIYTIVHWDPSLQFDIDFESGVMRAIYPLDYETTPYYKLVVKSMDVFTGATSEVDVNIDILDVNDNAPVFEKSSYTVTLAENSITGTAVVQILATDSESENVAICYEVLSDSLNYTDYFDIDSTTGLIVTTRPLDYEHIQRYSFIVRAIDNGSPAQSTEVTITVLVNDTNDNPPSFTQPLYEAFVNELASRGHFVTCVQAFDASDGRYSCSALVTVIVREAMDSGLFFSQPSYSSFVLENTSNISTLIVVNAIGNHLNEPIRYALLNAGIHFKIGPTSGVIQTTGISFDCEEQEVYELVVEASREYDWLRVARVIVRVQVEDMNDNAPEFVGLPYYAAVQVDAQIGLSIFQVSATDLDKGLNGKVSYELEDEHGYFELNSATGELTLQRTFVADMSNVDYSLVIIARDAGYPSLFTAVELSVTVINKAMPIFDKSFYGIFVREDIPVSTSILKINAVSPEGQKIIYTIVHWDPSLQFDIDFESGVMRAIYPLDYETTPYYKLVVKSMDVFTGATSEVDVNIDILDVNDNAPVFEKSSYTVTLAENSITGTAVVQILATDSESENVAICYEVLSDSLNYTDYFDIDSTTGLIVTTRPLDYEHIQRYSFIVRAIDNGSPAQSTEVTITVLVNDTNDNPPSFTQPLYEAFVNELASRGHFVTCVQAFDVDASDFDRLRYSILSGDDRMNFLMDPKTGVISLSSQRFQRMQQMYILNVSASDGVFTSTAQVNIRILGANLYNPVFSQRFYLAEIPENVPTGAKVIQIWATDEDSGVFGQIKYSLICDLGKTLFFIGGDGVITTAQKLDRENQKNKDMVLVVMALDGGGRASFSSVRVILTDENDNAPLFRAAEYRVSIKANIAIGTLVTQIQAQDPDAGENGTVTYSLYSEARLPLVDVLEIEPDSGWMVTKGSMAHLRGTVLSFFVKATDGGVPSKHSLVSAFIHVLPPDANIPSFSQPQYSFTVLENTPIGTPLGSVYLSPGQTAFFAVVNGETIESNLGKMFIIERETGVLRLDNTLDYELVNIYRFKVSAIMREDLVESMSAVDVEVKVLDVNDNKPSFETSSYVAMVMEGIPVGTRVMRVHALDPDWGSNGQVLYSLESTFNNEKPTERTIAINAMFAIDSKTGWITTLGDLDHEICPSYTFTVVASDLGETVRLSSTAVVTVAIADINDNPPIFEKDYYRAAVSESEPIGEVVAVLRTRDSDTSDQNRLVNLHITGGNLRGMFALALVQGEWKLSVNQPLDREKQDRYILSITACDSLFTTQVMVEVSIMDTNDNSPICNEAIYEASFPEDIPIDYGILTIEATDSDIGINAEIQYSLFGIGVEDFYMDIKTGELKTTSLIDRERTESYNLIAQATDGGGLFCRSKIILTVIDVNDNAPSFNFTEFLATVFENAAPKTPITRLQADDPDEGLNRRVMYSLVDSADDTFSIDPFSGMVILEKPLDREFQDSYRVRVQAADQTGAANSLFTQVDLIVMVLDVNDNPPVFQKQDYAVAVPEDVAVGTELLRVFASSKDIGVNAEIYYSISTGNELGKFYIDQIIGGISVADDLDYEVCKDFFLKVEAVDGGTPPLKTSTIISIEVMDVNDNAPFFSEEIYNVLVSEDTVIGSTITRLLAEDLDSQVNGRITYSILRGDQGNQFWIDPVTGLLKVNKALDREQVSRYMLLVQAFDSGSPAMSTTVNVNIDIADVNDNAPVFSPENASGVIQLNKVAGTTILKLSVTDSDSSRNGGPFELVIVSGNEDNAFTLDRNGELRSNKVFGPHDPKEYVLEIQAWDSGKPRLSSSSFVVVRVSGGSVFKPVIFPLEINIVMVGDVFPGGIVGRIYASDEDENDVLSFTQQPQSKILFKIDQQDGKIVALSGLEPGRYFINATVSDGHFAETVGVKVQVKVATEEMVQNAVMLRFQDLSPEDFVGIYLEHLKRTLQNALFGAGLGQTPEPLHILGVQTVAQSSLLEVLLAVDAQEGGYLAPGELALRLGELQEKLGGTLKLVDVLDQSCSGELDCGDSVCELSLKLEPDDLIIYDTTKVSFVLPYFRRTETCSCSGGNCLSAELCEGQACPPDMKCVSSASTVPSVCHCLPETLHQCAGQTSLSFSGNSYIKYRVTGSSKNQDMKVSLKIRTLQNRGVIMYKHAEPCHMLKIEEGRLWFQLDCTNNLDVLGISGRSINDGFWHAVALHVTYNYTLLSLDDSYVERWHDGQVPVLWPLGTIGSLFFGAQVPQSGGQRHSRPYDGFQGCLSAVTMNGNELPLQSKRNRHGELTAISEVKMGCMLYPNSCLGALCQNGATCNSLPSGAFSCICPPQYTGMLCDLEVSPCVPTPCQNRGECKAVGNTFLCGCPKGFTGIICEEDVNECDQEECENGGTCVNAFGAFYCNCTAGFEGQFCEQPSTGVVETQAEILSYIGPAEVIGIGVLLFVVLVLLILLAVFHKKLLWKDWVRAESAGISTENGCPLSEMCPGAEGTGRPPQVMVRPTAYTAPQCLGKKTAGLATISCPPPMGTFQITSHNLGISRREVAVCSVAPNLPSLLPNFPLRKPPWETDEDDEEEDDDDDQSENGNCEDQVLKWQERNFRGEGQEMVTKWESNIAVEEAPCFTDSSEAYSVSELTSDFCDNASIVTVIKRVNDAVNNVENEAYHWENTKWTDTIMTDLESLNSEHSTTPPPLPAPLVLTQTRMGGSIRLGGSTHSLDTSYPLHRYKGQRDFYFSKSREKCPVPLCADWQEEESLPRKNFNEGIANASCCLSGHREERLHVWKDSLSFGSHREISRLGDRRSFGAQCSHSNQHSMSMYEVDK</sequence>
<organism evidence="19 20">
    <name type="scientific">Silurus meridionalis</name>
    <name type="common">Southern catfish</name>
    <name type="synonym">Silurus soldatovi meridionalis</name>
    <dbReference type="NCBI Taxonomy" id="175797"/>
    <lineage>
        <taxon>Eukaryota</taxon>
        <taxon>Metazoa</taxon>
        <taxon>Chordata</taxon>
        <taxon>Craniata</taxon>
        <taxon>Vertebrata</taxon>
        <taxon>Euteleostomi</taxon>
        <taxon>Actinopterygii</taxon>
        <taxon>Neopterygii</taxon>
        <taxon>Teleostei</taxon>
        <taxon>Ostariophysi</taxon>
        <taxon>Siluriformes</taxon>
        <taxon>Siluridae</taxon>
        <taxon>Silurus</taxon>
    </lineage>
</organism>
<keyword evidence="10 13" id="KW-1015">Disulfide bond</keyword>
<protein>
    <recommendedName>
        <fullName evidence="21">Protocadherin Fat 3</fullName>
    </recommendedName>
</protein>
<dbReference type="InterPro" id="IPR009030">
    <property type="entry name" value="Growth_fac_rcpt_cys_sf"/>
</dbReference>
<dbReference type="InterPro" id="IPR018097">
    <property type="entry name" value="EGF_Ca-bd_CS"/>
</dbReference>
<feature type="domain" description="Cadherin" evidence="18">
    <location>
        <begin position="2767"/>
        <end position="2872"/>
    </location>
</feature>
<feature type="domain" description="Cadherin" evidence="18">
    <location>
        <begin position="1690"/>
        <end position="1787"/>
    </location>
</feature>
<dbReference type="FunFam" id="2.60.40.60:FF:000021">
    <property type="entry name" value="FAT atypical cadherin 1"/>
    <property type="match status" value="3"/>
</dbReference>
<keyword evidence="11" id="KW-0325">Glycoprotein</keyword>
<dbReference type="GO" id="GO:0007156">
    <property type="term" value="P:homophilic cell adhesion via plasma membrane adhesion molecules"/>
    <property type="evidence" value="ECO:0007669"/>
    <property type="project" value="InterPro"/>
</dbReference>
<feature type="domain" description="Cadherin" evidence="18">
    <location>
        <begin position="2873"/>
        <end position="2974"/>
    </location>
</feature>
<feature type="domain" description="Cadherin" evidence="18">
    <location>
        <begin position="1357"/>
        <end position="1478"/>
    </location>
</feature>
<feature type="domain" description="EGF-like" evidence="17">
    <location>
        <begin position="4546"/>
        <end position="4582"/>
    </location>
</feature>
<feature type="transmembrane region" description="Helical" evidence="15">
    <location>
        <begin position="4642"/>
        <end position="4662"/>
    </location>
</feature>
<dbReference type="SMART" id="SM00112">
    <property type="entry name" value="CA"/>
    <property type="match status" value="37"/>
</dbReference>
<feature type="domain" description="Cadherin" evidence="18">
    <location>
        <begin position="155"/>
        <end position="262"/>
    </location>
</feature>
<feature type="domain" description="Cadherin" evidence="18">
    <location>
        <begin position="3410"/>
        <end position="3514"/>
    </location>
</feature>
<feature type="compositionally biased region" description="Acidic residues" evidence="14">
    <location>
        <begin position="4773"/>
        <end position="4788"/>
    </location>
</feature>
<feature type="domain" description="Cadherin" evidence="18">
    <location>
        <begin position="2203"/>
        <end position="2303"/>
    </location>
</feature>
<dbReference type="Proteomes" id="UP000606274">
    <property type="component" value="Unassembled WGS sequence"/>
</dbReference>
<accession>A0A8T0B5R8</accession>
<feature type="domain" description="Cadherin" evidence="18">
    <location>
        <begin position="3079"/>
        <end position="3186"/>
    </location>
</feature>
<dbReference type="GO" id="GO:0009653">
    <property type="term" value="P:anatomical structure morphogenesis"/>
    <property type="evidence" value="ECO:0007669"/>
    <property type="project" value="UniProtKB-ARBA"/>
</dbReference>
<dbReference type="GO" id="GO:0005509">
    <property type="term" value="F:calcium ion binding"/>
    <property type="evidence" value="ECO:0007669"/>
    <property type="project" value="UniProtKB-UniRule"/>
</dbReference>
<keyword evidence="5" id="KW-0677">Repeat</keyword>
<evidence type="ECO:0000256" key="6">
    <source>
        <dbReference type="ARBA" id="ARBA00022837"/>
    </source>
</evidence>
<feature type="domain" description="Cadherin" evidence="18">
    <location>
        <begin position="1902"/>
        <end position="2003"/>
    </location>
</feature>
<feature type="domain" description="Cadherin" evidence="18">
    <location>
        <begin position="3828"/>
        <end position="3932"/>
    </location>
</feature>
<feature type="domain" description="Cadherin" evidence="18">
    <location>
        <begin position="3723"/>
        <end position="3827"/>
    </location>
</feature>
<dbReference type="FunFam" id="2.60.40.60:FF:000052">
    <property type="entry name" value="FAT atypical cadherin 1"/>
    <property type="match status" value="1"/>
</dbReference>
<feature type="domain" description="Cadherin" evidence="18">
    <location>
        <begin position="3293"/>
        <end position="3409"/>
    </location>
</feature>
<feature type="domain" description="Cadherin" evidence="18">
    <location>
        <begin position="2304"/>
        <end position="2409"/>
    </location>
</feature>
<dbReference type="FunFam" id="2.60.40.60:FF:000165">
    <property type="entry name" value="FAT atypical cadherin 3"/>
    <property type="match status" value="1"/>
</dbReference>
<feature type="domain" description="Laminin G" evidence="16">
    <location>
        <begin position="4324"/>
        <end position="4504"/>
    </location>
</feature>
<dbReference type="InterPro" id="IPR039808">
    <property type="entry name" value="Cadherin"/>
</dbReference>
<evidence type="ECO:0000256" key="9">
    <source>
        <dbReference type="ARBA" id="ARBA00023136"/>
    </source>
</evidence>
<dbReference type="PROSITE" id="PS01187">
    <property type="entry name" value="EGF_CA"/>
    <property type="match status" value="1"/>
</dbReference>
<evidence type="ECO:0008006" key="21">
    <source>
        <dbReference type="Google" id="ProtNLM"/>
    </source>
</evidence>
<dbReference type="FunFam" id="2.60.40.60:FF:000051">
    <property type="entry name" value="FAT atypical cadherin 1"/>
    <property type="match status" value="1"/>
</dbReference>
<dbReference type="Gene3D" id="2.60.120.200">
    <property type="match status" value="1"/>
</dbReference>
<dbReference type="PROSITE" id="PS50025">
    <property type="entry name" value="LAM_G_DOMAIN"/>
    <property type="match status" value="1"/>
</dbReference>
<dbReference type="FunFam" id="2.10.25.10:FF:000472">
    <property type="entry name" value="Uncharacterized protein, isoform A"/>
    <property type="match status" value="1"/>
</dbReference>
<keyword evidence="7" id="KW-0130">Cell adhesion</keyword>
<dbReference type="Pfam" id="PF00028">
    <property type="entry name" value="Cadherin"/>
    <property type="match status" value="29"/>
</dbReference>
<dbReference type="FunFam" id="2.60.40.60:FF:000015">
    <property type="entry name" value="FAT atypical cadherin 1"/>
    <property type="match status" value="2"/>
</dbReference>
<evidence type="ECO:0000313" key="19">
    <source>
        <dbReference type="EMBL" id="KAF7701189.1"/>
    </source>
</evidence>
<keyword evidence="4" id="KW-0732">Signal</keyword>
<feature type="domain" description="Cadherin" evidence="18">
    <location>
        <begin position="2666"/>
        <end position="2766"/>
    </location>
</feature>
<comment type="subcellular location">
    <subcellularLocation>
        <location evidence="1">Membrane</location>
        <topology evidence="1">Single-pass type I membrane protein</topology>
    </subcellularLocation>
</comment>
<feature type="domain" description="Cadherin" evidence="18">
    <location>
        <begin position="2462"/>
        <end position="2563"/>
    </location>
</feature>
<feature type="domain" description="Cadherin" evidence="18">
    <location>
        <begin position="1261"/>
        <end position="1353"/>
    </location>
</feature>
<dbReference type="InterPro" id="IPR001791">
    <property type="entry name" value="Laminin_G"/>
</dbReference>
<dbReference type="Pfam" id="PF00008">
    <property type="entry name" value="EGF"/>
    <property type="match status" value="2"/>
</dbReference>
<dbReference type="PROSITE" id="PS00232">
    <property type="entry name" value="CADHERIN_1"/>
    <property type="match status" value="16"/>
</dbReference>
<dbReference type="GO" id="GO:0016342">
    <property type="term" value="C:catenin complex"/>
    <property type="evidence" value="ECO:0007669"/>
    <property type="project" value="TreeGrafter"/>
</dbReference>
<dbReference type="FunFam" id="2.60.40.60:FF:000065">
    <property type="entry name" value="FAT atypical cadherin 1"/>
    <property type="match status" value="1"/>
</dbReference>
<evidence type="ECO:0000256" key="5">
    <source>
        <dbReference type="ARBA" id="ARBA00022737"/>
    </source>
</evidence>
<name>A0A8T0B5R8_SILME</name>
<evidence type="ECO:0000256" key="11">
    <source>
        <dbReference type="ARBA" id="ARBA00023180"/>
    </source>
</evidence>
<feature type="disulfide bond" evidence="13">
    <location>
        <begin position="4572"/>
        <end position="4581"/>
    </location>
</feature>
<keyword evidence="3 15" id="KW-0812">Transmembrane</keyword>
<feature type="region of interest" description="Disordered" evidence="14">
    <location>
        <begin position="4764"/>
        <end position="4798"/>
    </location>
</feature>
<evidence type="ECO:0000259" key="17">
    <source>
        <dbReference type="PROSITE" id="PS50026"/>
    </source>
</evidence>
<dbReference type="FunFam" id="2.60.40.60:FF:000026">
    <property type="entry name" value="FAT atypical cadherin 1"/>
    <property type="match status" value="2"/>
</dbReference>
<feature type="disulfide bond" evidence="13">
    <location>
        <begin position="4534"/>
        <end position="4543"/>
    </location>
</feature>
<dbReference type="PROSITE" id="PS00022">
    <property type="entry name" value="EGF_1"/>
    <property type="match status" value="3"/>
</dbReference>
<dbReference type="CDD" id="cd00110">
    <property type="entry name" value="LamG"/>
    <property type="match status" value="1"/>
</dbReference>
<feature type="domain" description="Cadherin" evidence="18">
    <location>
        <begin position="825"/>
        <end position="929"/>
    </location>
</feature>
<feature type="domain" description="Cadherin" evidence="18">
    <location>
        <begin position="582"/>
        <end position="666"/>
    </location>
</feature>
<evidence type="ECO:0000256" key="7">
    <source>
        <dbReference type="ARBA" id="ARBA00022889"/>
    </source>
</evidence>
<dbReference type="PANTHER" id="PTHR24027">
    <property type="entry name" value="CADHERIN-23"/>
    <property type="match status" value="1"/>
</dbReference>
<dbReference type="FunFam" id="2.60.40.60:FF:000037">
    <property type="entry name" value="FAT atypical cadherin 1"/>
    <property type="match status" value="1"/>
</dbReference>
<dbReference type="FunFam" id="2.60.40.60:FF:000053">
    <property type="entry name" value="FAT atypical cadherin 3"/>
    <property type="match status" value="2"/>
</dbReference>
<dbReference type="PROSITE" id="PS00010">
    <property type="entry name" value="ASX_HYDROXYL"/>
    <property type="match status" value="1"/>
</dbReference>
<evidence type="ECO:0000256" key="1">
    <source>
        <dbReference type="ARBA" id="ARBA00004479"/>
    </source>
</evidence>
<dbReference type="Pfam" id="PF02210">
    <property type="entry name" value="Laminin_G_2"/>
    <property type="match status" value="1"/>
</dbReference>
<dbReference type="SUPFAM" id="SSF57184">
    <property type="entry name" value="Growth factor receptor domain"/>
    <property type="match status" value="1"/>
</dbReference>
<dbReference type="FunFam" id="2.60.40.60:FF:000066">
    <property type="entry name" value="FAT atypical cadherin 1"/>
    <property type="match status" value="1"/>
</dbReference>
<dbReference type="GO" id="GO:0016477">
    <property type="term" value="P:cell migration"/>
    <property type="evidence" value="ECO:0007669"/>
    <property type="project" value="TreeGrafter"/>
</dbReference>
<dbReference type="CDD" id="cd11304">
    <property type="entry name" value="Cadherin_repeat"/>
    <property type="match status" value="36"/>
</dbReference>
<gene>
    <name evidence="19" type="ORF">HF521_002354</name>
</gene>
<evidence type="ECO:0000256" key="4">
    <source>
        <dbReference type="ARBA" id="ARBA00022729"/>
    </source>
</evidence>
<dbReference type="FunFam" id="2.60.40.60:FF:000013">
    <property type="entry name" value="Cadherin EGF LAG seven-pass G-type receptor"/>
    <property type="match status" value="3"/>
</dbReference>
<proteinExistence type="predicted"/>
<dbReference type="FunFam" id="2.60.40.60:FF:000039">
    <property type="entry name" value="FAT atypical cadherin 3"/>
    <property type="match status" value="1"/>
</dbReference>
<evidence type="ECO:0000259" key="16">
    <source>
        <dbReference type="PROSITE" id="PS50025"/>
    </source>
</evidence>
<evidence type="ECO:0000256" key="10">
    <source>
        <dbReference type="ARBA" id="ARBA00023157"/>
    </source>
</evidence>
<dbReference type="CDD" id="cd00054">
    <property type="entry name" value="EGF_CA"/>
    <property type="match status" value="3"/>
</dbReference>
<feature type="domain" description="Cadherin" evidence="18">
    <location>
        <begin position="2101"/>
        <end position="2202"/>
    </location>
</feature>
<comment type="caution">
    <text evidence="19">The sequence shown here is derived from an EMBL/GenBank/DDBJ whole genome shotgun (WGS) entry which is preliminary data.</text>
</comment>
<evidence type="ECO:0000313" key="20">
    <source>
        <dbReference type="Proteomes" id="UP000606274"/>
    </source>
</evidence>
<dbReference type="InterPro" id="IPR000152">
    <property type="entry name" value="EGF-type_Asp/Asn_hydroxyl_site"/>
</dbReference>
<feature type="domain" description="Cadherin" evidence="18">
    <location>
        <begin position="2975"/>
        <end position="3078"/>
    </location>
</feature>
<dbReference type="InterPro" id="IPR001881">
    <property type="entry name" value="EGF-like_Ca-bd_dom"/>
</dbReference>
<dbReference type="InterPro" id="IPR015919">
    <property type="entry name" value="Cadherin-like_sf"/>
</dbReference>
<feature type="domain" description="Cadherin" evidence="18">
    <location>
        <begin position="468"/>
        <end position="573"/>
    </location>
</feature>
<dbReference type="FunFam" id="2.60.40.60:FF:000033">
    <property type="entry name" value="FAT atypical cadherin 1"/>
    <property type="match status" value="1"/>
</dbReference>
<feature type="disulfide bond" evidence="13">
    <location>
        <begin position="4610"/>
        <end position="4619"/>
    </location>
</feature>
<feature type="domain" description="Cadherin" evidence="18">
    <location>
        <begin position="2564"/>
        <end position="2665"/>
    </location>
</feature>
<dbReference type="FunFam" id="2.60.40.60:FF:000061">
    <property type="entry name" value="FAT atypical cadherin 3"/>
    <property type="match status" value="3"/>
</dbReference>
<dbReference type="PROSITE" id="PS50026">
    <property type="entry name" value="EGF_3"/>
    <property type="match status" value="3"/>
</dbReference>
<dbReference type="GO" id="GO:0045296">
    <property type="term" value="F:cadherin binding"/>
    <property type="evidence" value="ECO:0007669"/>
    <property type="project" value="TreeGrafter"/>
</dbReference>
<dbReference type="PROSITE" id="PS50268">
    <property type="entry name" value="CADHERIN_2"/>
    <property type="match status" value="36"/>
</dbReference>
<dbReference type="SUPFAM" id="SSF49313">
    <property type="entry name" value="Cadherin-like"/>
    <property type="match status" value="38"/>
</dbReference>
<dbReference type="InterPro" id="IPR002126">
    <property type="entry name" value="Cadherin-like_dom"/>
</dbReference>
<feature type="domain" description="Cadherin" evidence="18">
    <location>
        <begin position="930"/>
        <end position="1036"/>
    </location>
</feature>
<keyword evidence="2 13" id="KW-0245">EGF-like domain</keyword>
<dbReference type="FunFam" id="2.60.40.60:FF:000024">
    <property type="entry name" value="FAT atypical cadherin 3"/>
    <property type="match status" value="1"/>
</dbReference>
<dbReference type="PRINTS" id="PR00205">
    <property type="entry name" value="CADHERIN"/>
</dbReference>
<feature type="domain" description="Cadherin" evidence="18">
    <location>
        <begin position="1585"/>
        <end position="1689"/>
    </location>
</feature>
<dbReference type="Gene3D" id="2.10.25.10">
    <property type="entry name" value="Laminin"/>
    <property type="match status" value="3"/>
</dbReference>
<dbReference type="FunFam" id="2.60.40.60:FF:000041">
    <property type="entry name" value="FAT atypical cadherin 1"/>
    <property type="match status" value="1"/>
</dbReference>
<dbReference type="FunFam" id="2.60.40.60:FF:000067">
    <property type="entry name" value="FAT atypical cadherin 1"/>
    <property type="match status" value="1"/>
</dbReference>
<dbReference type="PANTHER" id="PTHR24027:SF438">
    <property type="entry name" value="CADHERIN 23"/>
    <property type="match status" value="1"/>
</dbReference>
<dbReference type="GO" id="GO:0045597">
    <property type="term" value="P:positive regulation of cell differentiation"/>
    <property type="evidence" value="ECO:0007669"/>
    <property type="project" value="UniProtKB-ARBA"/>
</dbReference>
<feature type="domain" description="Cadherin" evidence="18">
    <location>
        <begin position="1788"/>
        <end position="1901"/>
    </location>
</feature>
<dbReference type="FunFam" id="2.60.40.60:FF:000032">
    <property type="entry name" value="FAT atypical cadherin 1"/>
    <property type="match status" value="2"/>
</dbReference>
<dbReference type="FunFam" id="2.60.40.60:FF:000058">
    <property type="entry name" value="FAT atypical cadherin 3"/>
    <property type="match status" value="1"/>
</dbReference>
<dbReference type="FunFam" id="2.60.40.60:FF:000035">
    <property type="entry name" value="Protocadherin Fat 3"/>
    <property type="match status" value="1"/>
</dbReference>
<dbReference type="SMART" id="SM00181">
    <property type="entry name" value="EGF"/>
    <property type="match status" value="3"/>
</dbReference>
<evidence type="ECO:0000256" key="14">
    <source>
        <dbReference type="SAM" id="MobiDB-lite"/>
    </source>
</evidence>
<evidence type="ECO:0000256" key="2">
    <source>
        <dbReference type="ARBA" id="ARBA00022536"/>
    </source>
</evidence>
<evidence type="ECO:0000259" key="18">
    <source>
        <dbReference type="PROSITE" id="PS50268"/>
    </source>
</evidence>
<dbReference type="InterPro" id="IPR020894">
    <property type="entry name" value="Cadherin_CS"/>
</dbReference>
<feature type="domain" description="Cadherin" evidence="18">
    <location>
        <begin position="372"/>
        <end position="467"/>
    </location>
</feature>
<reference evidence="19" key="1">
    <citation type="submission" date="2020-08" db="EMBL/GenBank/DDBJ databases">
        <title>Chromosome-level assembly of Southern catfish (Silurus meridionalis) provides insights into visual adaptation to the nocturnal and benthic lifestyles.</title>
        <authorList>
            <person name="Zhang Y."/>
            <person name="Wang D."/>
            <person name="Peng Z."/>
        </authorList>
    </citation>
    <scope>NUCLEOTIDE SEQUENCE</scope>
    <source>
        <strain evidence="19">SWU-2019-XX</strain>
        <tissue evidence="19">Muscle</tissue>
    </source>
</reference>
<feature type="domain" description="Cadherin" evidence="18">
    <location>
        <begin position="720"/>
        <end position="824"/>
    </location>
</feature>
<dbReference type="FunFam" id="2.60.40.60:FF:000084">
    <property type="entry name" value="FAT atypical cadherin 3"/>
    <property type="match status" value="1"/>
</dbReference>
<feature type="domain" description="EGF-like" evidence="17">
    <location>
        <begin position="4507"/>
        <end position="4544"/>
    </location>
</feature>
<keyword evidence="8 15" id="KW-1133">Transmembrane helix</keyword>
<feature type="domain" description="Cadherin" evidence="18">
    <location>
        <begin position="1479"/>
        <end position="1584"/>
    </location>
</feature>
<dbReference type="FunFam" id="2.60.40.60:FF:000059">
    <property type="entry name" value="FAT atypical cadherin 3"/>
    <property type="match status" value="1"/>
</dbReference>
<feature type="domain" description="Cadherin" evidence="18">
    <location>
        <begin position="3515"/>
        <end position="3616"/>
    </location>
</feature>
<dbReference type="Gene3D" id="2.60.40.60">
    <property type="entry name" value="Cadherins"/>
    <property type="match status" value="37"/>
</dbReference>
<keyword evidence="9 15" id="KW-0472">Membrane</keyword>
<dbReference type="PROSITE" id="PS01186">
    <property type="entry name" value="EGF_2"/>
    <property type="match status" value="2"/>
</dbReference>
<evidence type="ECO:0000256" key="13">
    <source>
        <dbReference type="PROSITE-ProRule" id="PRU00076"/>
    </source>
</evidence>
<dbReference type="FunFam" id="2.60.40.60:FF:000064">
    <property type="entry name" value="FAT atypical cadherin 1"/>
    <property type="match status" value="1"/>
</dbReference>
<dbReference type="GO" id="GO:1901222">
    <property type="term" value="P:regulation of non-canonical NF-kappaB signal transduction"/>
    <property type="evidence" value="ECO:0007669"/>
    <property type="project" value="UniProtKB-ARBA"/>
</dbReference>
<feature type="domain" description="EGF-like" evidence="17">
    <location>
        <begin position="4584"/>
        <end position="4620"/>
    </location>
</feature>